<dbReference type="GO" id="GO:0006355">
    <property type="term" value="P:regulation of DNA-templated transcription"/>
    <property type="evidence" value="ECO:0007669"/>
    <property type="project" value="InterPro"/>
</dbReference>
<sequence>MDICQVSFDNNTTADSKLTFLENDNDRENDLLYYDWSDISNFEDVDTMFSFSSPISISKQSSIVGNTHLKQRENVSFEPYQSQILRKHNCFMKSDHSSYMPALKLDAHIEDKLLYQDLLMPTTSNSINECKQNPSSSFEISAQAISNTSHGVENLPDFISEDPVMHLKEMVEIPSIGPLELANSVKEQPDDLGRDRGNMGLELHATEMNFTVGTSSSVPSVFSEDASVKAISFLQLQDVIGQKKKQMFLVISRSAVYMDMETETNPIDRSVAHLLFHRQTESANRFADDAISLESHMVKTFSVN</sequence>
<dbReference type="PANTHER" id="PTHR33334:SF8">
    <property type="entry name" value="PROTEIN LNK1"/>
    <property type="match status" value="1"/>
</dbReference>
<organism evidence="1 2">
    <name type="scientific">Ensete ventricosum</name>
    <name type="common">Abyssinian banana</name>
    <name type="synonym">Musa ensete</name>
    <dbReference type="NCBI Taxonomy" id="4639"/>
    <lineage>
        <taxon>Eukaryota</taxon>
        <taxon>Viridiplantae</taxon>
        <taxon>Streptophyta</taxon>
        <taxon>Embryophyta</taxon>
        <taxon>Tracheophyta</taxon>
        <taxon>Spermatophyta</taxon>
        <taxon>Magnoliopsida</taxon>
        <taxon>Liliopsida</taxon>
        <taxon>Zingiberales</taxon>
        <taxon>Musaceae</taxon>
        <taxon>Ensete</taxon>
    </lineage>
</organism>
<dbReference type="PANTHER" id="PTHR33334">
    <property type="entry name" value="PROTEIN LNK1"/>
    <property type="match status" value="1"/>
</dbReference>
<name>A0A427AZ80_ENSVE</name>
<reference evidence="1 2" key="1">
    <citation type="journal article" date="2014" name="Agronomy (Basel)">
        <title>A Draft Genome Sequence for Ensete ventricosum, the Drought-Tolerant Tree Against Hunger.</title>
        <authorList>
            <person name="Harrison J."/>
            <person name="Moore K.A."/>
            <person name="Paszkiewicz K."/>
            <person name="Jones T."/>
            <person name="Grant M."/>
            <person name="Ambacheew D."/>
            <person name="Muzemil S."/>
            <person name="Studholme D.J."/>
        </authorList>
    </citation>
    <scope>NUCLEOTIDE SEQUENCE [LARGE SCALE GENOMIC DNA]</scope>
</reference>
<evidence type="ECO:0000313" key="2">
    <source>
        <dbReference type="Proteomes" id="UP000287651"/>
    </source>
</evidence>
<accession>A0A427AZ80</accession>
<dbReference type="InterPro" id="IPR039928">
    <property type="entry name" value="LNK"/>
</dbReference>
<dbReference type="AlphaFoldDB" id="A0A427AZ80"/>
<dbReference type="EMBL" id="AMZH03000916">
    <property type="protein sequence ID" value="RRT81416.1"/>
    <property type="molecule type" value="Genomic_DNA"/>
</dbReference>
<protein>
    <submittedName>
        <fullName evidence="1">Uncharacterized protein</fullName>
    </submittedName>
</protein>
<feature type="non-terminal residue" evidence="1">
    <location>
        <position position="304"/>
    </location>
</feature>
<dbReference type="GO" id="GO:0007623">
    <property type="term" value="P:circadian rhythm"/>
    <property type="evidence" value="ECO:0007669"/>
    <property type="project" value="InterPro"/>
</dbReference>
<evidence type="ECO:0000313" key="1">
    <source>
        <dbReference type="EMBL" id="RRT81416.1"/>
    </source>
</evidence>
<proteinExistence type="predicted"/>
<gene>
    <name evidence="1" type="ORF">B296_00020794</name>
</gene>
<dbReference type="Proteomes" id="UP000287651">
    <property type="component" value="Unassembled WGS sequence"/>
</dbReference>
<comment type="caution">
    <text evidence="1">The sequence shown here is derived from an EMBL/GenBank/DDBJ whole genome shotgun (WGS) entry which is preliminary data.</text>
</comment>